<dbReference type="InterPro" id="IPR011990">
    <property type="entry name" value="TPR-like_helical_dom_sf"/>
</dbReference>
<keyword evidence="1" id="KW-0802">TPR repeat</keyword>
<reference evidence="2" key="2">
    <citation type="journal article" date="2021" name="PeerJ">
        <title>Extensive microbial diversity within the chicken gut microbiome revealed by metagenomics and culture.</title>
        <authorList>
            <person name="Gilroy R."/>
            <person name="Ravi A."/>
            <person name="Getino M."/>
            <person name="Pursley I."/>
            <person name="Horton D.L."/>
            <person name="Alikhan N.F."/>
            <person name="Baker D."/>
            <person name="Gharbi K."/>
            <person name="Hall N."/>
            <person name="Watson M."/>
            <person name="Adriaenssens E.M."/>
            <person name="Foster-Nyarko E."/>
            <person name="Jarju S."/>
            <person name="Secka A."/>
            <person name="Antonio M."/>
            <person name="Oren A."/>
            <person name="Chaudhuri R.R."/>
            <person name="La Ragione R."/>
            <person name="Hildebrand F."/>
            <person name="Pallen M.J."/>
        </authorList>
    </citation>
    <scope>NUCLEOTIDE SEQUENCE</scope>
    <source>
        <strain evidence="2">7293</strain>
    </source>
</reference>
<dbReference type="Gene3D" id="1.25.40.10">
    <property type="entry name" value="Tetratricopeptide repeat domain"/>
    <property type="match status" value="1"/>
</dbReference>
<feature type="repeat" description="TPR" evidence="1">
    <location>
        <begin position="40"/>
        <end position="73"/>
    </location>
</feature>
<dbReference type="EMBL" id="JADIMT010000062">
    <property type="protein sequence ID" value="MBO8436332.1"/>
    <property type="molecule type" value="Genomic_DNA"/>
</dbReference>
<dbReference type="AlphaFoldDB" id="A0A9D9E097"/>
<comment type="caution">
    <text evidence="2">The sequence shown here is derived from an EMBL/GenBank/DDBJ whole genome shotgun (WGS) entry which is preliminary data.</text>
</comment>
<proteinExistence type="predicted"/>
<dbReference type="InterPro" id="IPR019734">
    <property type="entry name" value="TPR_rpt"/>
</dbReference>
<organism evidence="2 3">
    <name type="scientific">Candidatus Ornithospirochaeta stercoripullorum</name>
    <dbReference type="NCBI Taxonomy" id="2840899"/>
    <lineage>
        <taxon>Bacteria</taxon>
        <taxon>Pseudomonadati</taxon>
        <taxon>Spirochaetota</taxon>
        <taxon>Spirochaetia</taxon>
        <taxon>Spirochaetales</taxon>
        <taxon>Spirochaetaceae</taxon>
        <taxon>Spirochaetaceae incertae sedis</taxon>
        <taxon>Candidatus Ornithospirochaeta</taxon>
    </lineage>
</organism>
<protein>
    <submittedName>
        <fullName evidence="2">Tetratricopeptide repeat protein</fullName>
    </submittedName>
</protein>
<evidence type="ECO:0000256" key="1">
    <source>
        <dbReference type="PROSITE-ProRule" id="PRU00339"/>
    </source>
</evidence>
<accession>A0A9D9E097</accession>
<sequence>MEKPAKETQYVCPRCQVAANDELKENDKLFKDNVLEPENAKLWFDRATILGSMGYMREAIEALSRAIALDPKCGIFYRWRGHRHLNCGDIPDAAADFTIASHLIPDNWDVWYHLGLCNTVLGRREAALYAHKKCLEMTKADSKLIAITNWMWINLSLMGRRAEADALLKNIKGDMEAGPDGAYLNMCLVYKGELEAEKLLKAADDDEEPVLTVMTQAFGLANYYLVNGNPDKYLETIDFIVENGKEKAWNCFGYSSACYVKRTYGTGTPEEKV</sequence>
<gene>
    <name evidence="2" type="ORF">IAA97_05085</name>
</gene>
<dbReference type="PROSITE" id="PS50005">
    <property type="entry name" value="TPR"/>
    <property type="match status" value="1"/>
</dbReference>
<dbReference type="Pfam" id="PF13181">
    <property type="entry name" value="TPR_8"/>
    <property type="match status" value="1"/>
</dbReference>
<dbReference type="Proteomes" id="UP000823615">
    <property type="component" value="Unassembled WGS sequence"/>
</dbReference>
<reference evidence="2" key="1">
    <citation type="submission" date="2020-10" db="EMBL/GenBank/DDBJ databases">
        <authorList>
            <person name="Gilroy R."/>
        </authorList>
    </citation>
    <scope>NUCLEOTIDE SEQUENCE</scope>
    <source>
        <strain evidence="2">7293</strain>
    </source>
</reference>
<dbReference type="SUPFAM" id="SSF48452">
    <property type="entry name" value="TPR-like"/>
    <property type="match status" value="1"/>
</dbReference>
<name>A0A9D9E097_9SPIO</name>
<dbReference type="Pfam" id="PF13432">
    <property type="entry name" value="TPR_16"/>
    <property type="match status" value="1"/>
</dbReference>
<dbReference type="SMART" id="SM00028">
    <property type="entry name" value="TPR"/>
    <property type="match status" value="3"/>
</dbReference>
<evidence type="ECO:0000313" key="3">
    <source>
        <dbReference type="Proteomes" id="UP000823615"/>
    </source>
</evidence>
<evidence type="ECO:0000313" key="2">
    <source>
        <dbReference type="EMBL" id="MBO8436332.1"/>
    </source>
</evidence>